<gene>
    <name evidence="3" type="ORF">J2Z34_002737</name>
</gene>
<dbReference type="PANTHER" id="PTHR42930">
    <property type="entry name" value="PHOSPHATE-SPECIFIC TRANSPORT SYSTEM ACCESSORY PROTEIN PHOU"/>
    <property type="match status" value="1"/>
</dbReference>
<dbReference type="PANTHER" id="PTHR42930:SF3">
    <property type="entry name" value="PHOSPHATE-SPECIFIC TRANSPORT SYSTEM ACCESSORY PROTEIN PHOU"/>
    <property type="match status" value="1"/>
</dbReference>
<comment type="subunit">
    <text evidence="1">Homodimer.</text>
</comment>
<feature type="domain" description="PhoU" evidence="2">
    <location>
        <begin position="18"/>
        <end position="105"/>
    </location>
</feature>
<feature type="domain" description="PhoU" evidence="2">
    <location>
        <begin position="121"/>
        <end position="205"/>
    </location>
</feature>
<keyword evidence="1" id="KW-0592">Phosphate transport</keyword>
<sequence>MARDNYEKTILVLRNKVVEMMDISSEILDECIRSFVEKDIEAAKLITNQDDAVDDLLNQVEDICTELIALQQPTAKDMRLVFSIIKMVTDIERIGDYCVNISREVIVIGDEPHYMEAKDVLKMRDIIQGMLADTRKSFIEGDAYLALKVGKQDDLVDEIYRDFYNDVLLKISDNREFIRQGTKLLFIGRHLERIADHITNICEKVVYIIRGERIQIN</sequence>
<dbReference type="EMBL" id="JAGGKC010000026">
    <property type="protein sequence ID" value="MBP1920226.1"/>
    <property type="molecule type" value="Genomic_DNA"/>
</dbReference>
<proteinExistence type="inferred from homology"/>
<dbReference type="InterPro" id="IPR038078">
    <property type="entry name" value="PhoU-like_sf"/>
</dbReference>
<dbReference type="PIRSF" id="PIRSF003107">
    <property type="entry name" value="PhoU"/>
    <property type="match status" value="1"/>
</dbReference>
<dbReference type="RefSeq" id="WP_209460407.1">
    <property type="nucleotide sequence ID" value="NZ_JAGGKC010000026.1"/>
</dbReference>
<organism evidence="3 4">
    <name type="scientific">Youngiibacter multivorans</name>
    <dbReference type="NCBI Taxonomy" id="937251"/>
    <lineage>
        <taxon>Bacteria</taxon>
        <taxon>Bacillati</taxon>
        <taxon>Bacillota</taxon>
        <taxon>Clostridia</taxon>
        <taxon>Eubacteriales</taxon>
        <taxon>Clostridiaceae</taxon>
        <taxon>Youngiibacter</taxon>
    </lineage>
</organism>
<comment type="caution">
    <text evidence="3">The sequence shown here is derived from an EMBL/GenBank/DDBJ whole genome shotgun (WGS) entry which is preliminary data.</text>
</comment>
<dbReference type="NCBIfam" id="TIGR02135">
    <property type="entry name" value="phoU_full"/>
    <property type="match status" value="1"/>
</dbReference>
<evidence type="ECO:0000256" key="1">
    <source>
        <dbReference type="PIRNR" id="PIRNR003107"/>
    </source>
</evidence>
<dbReference type="Proteomes" id="UP001519271">
    <property type="component" value="Unassembled WGS sequence"/>
</dbReference>
<evidence type="ECO:0000313" key="3">
    <source>
        <dbReference type="EMBL" id="MBP1920226.1"/>
    </source>
</evidence>
<dbReference type="Gene3D" id="1.20.58.220">
    <property type="entry name" value="Phosphate transport system protein phou homolog 2, domain 2"/>
    <property type="match status" value="1"/>
</dbReference>
<keyword evidence="1" id="KW-0963">Cytoplasm</keyword>
<protein>
    <recommendedName>
        <fullName evidence="1">Phosphate-specific transport system accessory protein PhoU</fullName>
    </recommendedName>
</protein>
<dbReference type="SUPFAM" id="SSF109755">
    <property type="entry name" value="PhoU-like"/>
    <property type="match status" value="1"/>
</dbReference>
<evidence type="ECO:0000259" key="2">
    <source>
        <dbReference type="Pfam" id="PF01895"/>
    </source>
</evidence>
<accession>A0ABS4G6S4</accession>
<keyword evidence="4" id="KW-1185">Reference proteome</keyword>
<keyword evidence="1" id="KW-0813">Transport</keyword>
<comment type="similarity">
    <text evidence="1">Belongs to the PhoU family.</text>
</comment>
<dbReference type="Pfam" id="PF01895">
    <property type="entry name" value="PhoU"/>
    <property type="match status" value="2"/>
</dbReference>
<dbReference type="InterPro" id="IPR028366">
    <property type="entry name" value="PhoU"/>
</dbReference>
<comment type="subcellular location">
    <subcellularLocation>
        <location evidence="1">Cytoplasm</location>
    </subcellularLocation>
</comment>
<evidence type="ECO:0000313" key="4">
    <source>
        <dbReference type="Proteomes" id="UP001519271"/>
    </source>
</evidence>
<dbReference type="InterPro" id="IPR026022">
    <property type="entry name" value="PhoU_dom"/>
</dbReference>
<comment type="function">
    <text evidence="1">Plays a role in the regulation of phosphate uptake.</text>
</comment>
<reference evidence="3 4" key="1">
    <citation type="submission" date="2021-03" db="EMBL/GenBank/DDBJ databases">
        <title>Genomic Encyclopedia of Type Strains, Phase IV (KMG-IV): sequencing the most valuable type-strain genomes for metagenomic binning, comparative biology and taxonomic classification.</title>
        <authorList>
            <person name="Goeker M."/>
        </authorList>
    </citation>
    <scope>NUCLEOTIDE SEQUENCE [LARGE SCALE GENOMIC DNA]</scope>
    <source>
        <strain evidence="3 4">DSM 6139</strain>
    </source>
</reference>
<name>A0ABS4G6S4_9CLOT</name>